<dbReference type="InterPro" id="IPR003598">
    <property type="entry name" value="Ig_sub2"/>
</dbReference>
<reference evidence="4" key="1">
    <citation type="submission" date="2025-08" db="UniProtKB">
        <authorList>
            <consortium name="Ensembl"/>
        </authorList>
    </citation>
    <scope>IDENTIFICATION</scope>
</reference>
<dbReference type="SUPFAM" id="SSF48726">
    <property type="entry name" value="Immunoglobulin"/>
    <property type="match status" value="3"/>
</dbReference>
<evidence type="ECO:0000256" key="1">
    <source>
        <dbReference type="SAM" id="Phobius"/>
    </source>
</evidence>
<feature type="chain" id="PRO_5018767303" description="Ig-like domain-containing protein" evidence="2">
    <location>
        <begin position="20"/>
        <end position="349"/>
    </location>
</feature>
<dbReference type="InterPro" id="IPR047012">
    <property type="entry name" value="ICAM_VCAM"/>
</dbReference>
<feature type="transmembrane region" description="Helical" evidence="1">
    <location>
        <begin position="306"/>
        <end position="328"/>
    </location>
</feature>
<dbReference type="Gene3D" id="2.60.40.10">
    <property type="entry name" value="Immunoglobulins"/>
    <property type="match status" value="3"/>
</dbReference>
<dbReference type="InterPro" id="IPR013783">
    <property type="entry name" value="Ig-like_fold"/>
</dbReference>
<keyword evidence="1" id="KW-0472">Membrane</keyword>
<evidence type="ECO:0000313" key="5">
    <source>
        <dbReference type="Proteomes" id="UP000261600"/>
    </source>
</evidence>
<sequence length="349" mass="38255">MLWFFVFSGFLACTGKSAGTYCPIEMKPSKVVVRYGEPLRVNCTSLTQPIEGMGWESTAGGTGLIEGVSSCPLTIASVTDWNIAPKCYINMMNDAQCLERLPVTVYKTPDSVSLSGQTGPMEEGKQYLMQCDVANVAPASNLYVYWHKGKERFNIGTFNDTTPTPVNRSSTVTLTAHRDHDGTQIWCEARLHFMPTAPDTPAVPSKSHKMIVLYPPTFIKPETEMLEIKAGNKITLDCTAKGNPMPVYTWRFPHPQQMNMNQSETQLILIPSFQLPGYYNCTASNSQGIRTKYFIVTENAGNRKTFAAILVGFLGVAVLLVIVGALFVTPEGTFSFNKGGCQPTSSGVV</sequence>
<keyword evidence="1" id="KW-0812">Transmembrane</keyword>
<evidence type="ECO:0000256" key="2">
    <source>
        <dbReference type="SAM" id="SignalP"/>
    </source>
</evidence>
<dbReference type="GO" id="GO:0007155">
    <property type="term" value="P:cell adhesion"/>
    <property type="evidence" value="ECO:0007669"/>
    <property type="project" value="InterPro"/>
</dbReference>
<dbReference type="PANTHER" id="PTHR13771">
    <property type="entry name" value="INTERCELLULAR ADHESION MOLECULE"/>
    <property type="match status" value="1"/>
</dbReference>
<feature type="domain" description="Ig-like" evidence="3">
    <location>
        <begin position="216"/>
        <end position="297"/>
    </location>
</feature>
<keyword evidence="5" id="KW-1185">Reference proteome</keyword>
<dbReference type="InterPro" id="IPR036179">
    <property type="entry name" value="Ig-like_dom_sf"/>
</dbReference>
<evidence type="ECO:0000313" key="4">
    <source>
        <dbReference type="Ensembl" id="ENSMALP00000023421.1"/>
    </source>
</evidence>
<feature type="domain" description="Ig-like" evidence="3">
    <location>
        <begin position="109"/>
        <end position="189"/>
    </location>
</feature>
<protein>
    <recommendedName>
        <fullName evidence="3">Ig-like domain-containing protein</fullName>
    </recommendedName>
</protein>
<evidence type="ECO:0000259" key="3">
    <source>
        <dbReference type="PROSITE" id="PS50835"/>
    </source>
</evidence>
<dbReference type="AlphaFoldDB" id="A0A3Q3QZL9"/>
<dbReference type="InterPro" id="IPR007110">
    <property type="entry name" value="Ig-like_dom"/>
</dbReference>
<organism evidence="4 5">
    <name type="scientific">Monopterus albus</name>
    <name type="common">Swamp eel</name>
    <dbReference type="NCBI Taxonomy" id="43700"/>
    <lineage>
        <taxon>Eukaryota</taxon>
        <taxon>Metazoa</taxon>
        <taxon>Chordata</taxon>
        <taxon>Craniata</taxon>
        <taxon>Vertebrata</taxon>
        <taxon>Euteleostomi</taxon>
        <taxon>Actinopterygii</taxon>
        <taxon>Neopterygii</taxon>
        <taxon>Teleostei</taxon>
        <taxon>Neoteleostei</taxon>
        <taxon>Acanthomorphata</taxon>
        <taxon>Anabantaria</taxon>
        <taxon>Synbranchiformes</taxon>
        <taxon>Synbranchidae</taxon>
        <taxon>Monopterus</taxon>
    </lineage>
</organism>
<accession>A0A3Q3QZL9</accession>
<dbReference type="Ensembl" id="ENSMALT00000023869.1">
    <property type="protein sequence ID" value="ENSMALP00000023421.1"/>
    <property type="gene ID" value="ENSMALG00000016322.1"/>
</dbReference>
<feature type="signal peptide" evidence="2">
    <location>
        <begin position="1"/>
        <end position="19"/>
    </location>
</feature>
<proteinExistence type="predicted"/>
<reference evidence="4" key="2">
    <citation type="submission" date="2025-09" db="UniProtKB">
        <authorList>
            <consortium name="Ensembl"/>
        </authorList>
    </citation>
    <scope>IDENTIFICATION</scope>
</reference>
<name>A0A3Q3QZL9_MONAL</name>
<keyword evidence="1" id="KW-1133">Transmembrane helix</keyword>
<dbReference type="Proteomes" id="UP000261600">
    <property type="component" value="Unplaced"/>
</dbReference>
<dbReference type="PROSITE" id="PS50835">
    <property type="entry name" value="IG_LIKE"/>
    <property type="match status" value="2"/>
</dbReference>
<dbReference type="GO" id="GO:0005178">
    <property type="term" value="F:integrin binding"/>
    <property type="evidence" value="ECO:0007669"/>
    <property type="project" value="InterPro"/>
</dbReference>
<dbReference type="PANTHER" id="PTHR13771:SF9">
    <property type="entry name" value="INTERCELLULAR ADHESION MOLECULE 5"/>
    <property type="match status" value="1"/>
</dbReference>
<keyword evidence="2" id="KW-0732">Signal</keyword>
<dbReference type="SMART" id="SM00408">
    <property type="entry name" value="IGc2"/>
    <property type="match status" value="1"/>
</dbReference>
<dbReference type="Pfam" id="PF13927">
    <property type="entry name" value="Ig_3"/>
    <property type="match status" value="1"/>
</dbReference>